<keyword evidence="9" id="KW-1185">Reference proteome</keyword>
<dbReference type="PANTHER" id="PTHR11706">
    <property type="entry name" value="SOLUTE CARRIER PROTEIN FAMILY 11 MEMBER"/>
    <property type="match status" value="1"/>
</dbReference>
<keyword evidence="3 7" id="KW-0812">Transmembrane</keyword>
<sequence length="434" mass="45960">MLMAIKRTASYALSGEATADTVTAMRDTLDNNRRGVRALLPFAGPAVIASVGYMDPGNFATNIQAGSTYGYELLWVVLLSSLVAMLFQAMSAKVGIVTGRSLAELCRDEFPRPLVMGMWIGSEIAAMATDLAEFMGAAMGISLLFHLAMGWGLLITGIITIGILTLDKKGFRPLEIVIAALITVIGLSYLCELVIAPPDWHAAIFHTFVPRLHGNDALMLAVGIVGATIMPHTIYLHSGLTQNRAPARNDYQRRKLVRFSNREVVIALGFAGLVNLAMVTMSASVFSKKAPGISDIAVAYHTLTPVLGAGAAALFLVSLLASGISSSVVGTMAGQNIMQGFVGFKTPVLLRRLITMVPAVIVCMTCNPMTAMVDSQIVLSIILPVPLVALVVLSSRRSVMGGFTAGRKLIGTAVVATGVILALNVMLIWQSVVS</sequence>
<name>A0A1N6JN80_9BURK</name>
<evidence type="ECO:0000256" key="3">
    <source>
        <dbReference type="ARBA" id="ARBA00022692"/>
    </source>
</evidence>
<evidence type="ECO:0000313" key="9">
    <source>
        <dbReference type="Proteomes" id="UP000185151"/>
    </source>
</evidence>
<evidence type="ECO:0000313" key="8">
    <source>
        <dbReference type="EMBL" id="SIO45854.1"/>
    </source>
</evidence>
<dbReference type="GO" id="GO:0015293">
    <property type="term" value="F:symporter activity"/>
    <property type="evidence" value="ECO:0007669"/>
    <property type="project" value="UniProtKB-UniRule"/>
</dbReference>
<organism evidence="8 9">
    <name type="scientific">Paraburkholderia phenazinium</name>
    <dbReference type="NCBI Taxonomy" id="60549"/>
    <lineage>
        <taxon>Bacteria</taxon>
        <taxon>Pseudomonadati</taxon>
        <taxon>Pseudomonadota</taxon>
        <taxon>Betaproteobacteria</taxon>
        <taxon>Burkholderiales</taxon>
        <taxon>Burkholderiaceae</taxon>
        <taxon>Paraburkholderia</taxon>
    </lineage>
</organism>
<dbReference type="InterPro" id="IPR001046">
    <property type="entry name" value="NRAMP_fam"/>
</dbReference>
<dbReference type="GO" id="GO:0015086">
    <property type="term" value="F:cadmium ion transmembrane transporter activity"/>
    <property type="evidence" value="ECO:0007669"/>
    <property type="project" value="TreeGrafter"/>
</dbReference>
<feature type="transmembrane region" description="Helical" evidence="7">
    <location>
        <begin position="113"/>
        <end position="132"/>
    </location>
</feature>
<feature type="transmembrane region" description="Helical" evidence="7">
    <location>
        <begin position="264"/>
        <end position="286"/>
    </location>
</feature>
<keyword evidence="7" id="KW-1003">Cell membrane</keyword>
<feature type="transmembrane region" description="Helical" evidence="7">
    <location>
        <begin position="409"/>
        <end position="429"/>
    </location>
</feature>
<dbReference type="GO" id="GO:0034755">
    <property type="term" value="P:iron ion transmembrane transport"/>
    <property type="evidence" value="ECO:0007669"/>
    <property type="project" value="TreeGrafter"/>
</dbReference>
<dbReference type="PANTHER" id="PTHR11706:SF33">
    <property type="entry name" value="NATURAL RESISTANCE-ASSOCIATED MACROPHAGE PROTEIN 2"/>
    <property type="match status" value="1"/>
</dbReference>
<feature type="transmembrane region" description="Helical" evidence="7">
    <location>
        <begin position="73"/>
        <end position="92"/>
    </location>
</feature>
<dbReference type="Pfam" id="PF01566">
    <property type="entry name" value="Nramp"/>
    <property type="match status" value="1"/>
</dbReference>
<comment type="function">
    <text evidence="7">H(+)-stimulated, divalent metal cation uptake system.</text>
</comment>
<dbReference type="PRINTS" id="PR00447">
    <property type="entry name" value="NATRESASSCMP"/>
</dbReference>
<evidence type="ECO:0000256" key="2">
    <source>
        <dbReference type="ARBA" id="ARBA00022448"/>
    </source>
</evidence>
<dbReference type="GO" id="GO:0046872">
    <property type="term" value="F:metal ion binding"/>
    <property type="evidence" value="ECO:0007669"/>
    <property type="project" value="UniProtKB-UniRule"/>
</dbReference>
<dbReference type="RefSeq" id="WP_074296692.1">
    <property type="nucleotide sequence ID" value="NZ_FSRU01000001.1"/>
</dbReference>
<evidence type="ECO:0000256" key="4">
    <source>
        <dbReference type="ARBA" id="ARBA00022847"/>
    </source>
</evidence>
<feature type="transmembrane region" description="Helical" evidence="7">
    <location>
        <begin position="35"/>
        <end position="53"/>
    </location>
</feature>
<evidence type="ECO:0000256" key="1">
    <source>
        <dbReference type="ARBA" id="ARBA00004141"/>
    </source>
</evidence>
<reference evidence="8 9" key="1">
    <citation type="submission" date="2016-11" db="EMBL/GenBank/DDBJ databases">
        <authorList>
            <person name="Jaros S."/>
            <person name="Januszkiewicz K."/>
            <person name="Wedrychowicz H."/>
        </authorList>
    </citation>
    <scope>NUCLEOTIDE SEQUENCE [LARGE SCALE GENOMIC DNA]</scope>
    <source>
        <strain evidence="8 9">GAS95</strain>
    </source>
</reference>
<dbReference type="EMBL" id="FSRU01000001">
    <property type="protein sequence ID" value="SIO45854.1"/>
    <property type="molecule type" value="Genomic_DNA"/>
</dbReference>
<keyword evidence="5 7" id="KW-1133">Transmembrane helix</keyword>
<feature type="transmembrane region" description="Helical" evidence="7">
    <location>
        <begin position="144"/>
        <end position="164"/>
    </location>
</feature>
<accession>A0A1N6JN80</accession>
<dbReference type="OrthoDB" id="9787548at2"/>
<keyword evidence="6 7" id="KW-0472">Membrane</keyword>
<dbReference type="GO" id="GO:0005886">
    <property type="term" value="C:plasma membrane"/>
    <property type="evidence" value="ECO:0007669"/>
    <property type="project" value="UniProtKB-SubCell"/>
</dbReference>
<feature type="transmembrane region" description="Helical" evidence="7">
    <location>
        <begin position="176"/>
        <end position="197"/>
    </location>
</feature>
<keyword evidence="2 7" id="KW-0813">Transport</keyword>
<feature type="transmembrane region" description="Helical" evidence="7">
    <location>
        <begin position="377"/>
        <end position="397"/>
    </location>
</feature>
<keyword evidence="4 7" id="KW-0769">Symport</keyword>
<feature type="transmembrane region" description="Helical" evidence="7">
    <location>
        <begin position="217"/>
        <end position="236"/>
    </location>
</feature>
<dbReference type="NCBIfam" id="NF001923">
    <property type="entry name" value="PRK00701.1"/>
    <property type="match status" value="1"/>
</dbReference>
<dbReference type="GO" id="GO:0005384">
    <property type="term" value="F:manganese ion transmembrane transporter activity"/>
    <property type="evidence" value="ECO:0007669"/>
    <property type="project" value="TreeGrafter"/>
</dbReference>
<dbReference type="NCBIfam" id="NF037982">
    <property type="entry name" value="Nramp_1"/>
    <property type="match status" value="1"/>
</dbReference>
<gene>
    <name evidence="7" type="primary">mntH</name>
    <name evidence="8" type="ORF">SAMN05444165_3379</name>
</gene>
<dbReference type="AlphaFoldDB" id="A0A1N6JN80"/>
<comment type="subcellular location">
    <subcellularLocation>
        <location evidence="7">Cell membrane</location>
        <topology evidence="7">Multi-pass membrane protein</topology>
    </subcellularLocation>
    <subcellularLocation>
        <location evidence="1">Membrane</location>
        <topology evidence="1">Multi-pass membrane protein</topology>
    </subcellularLocation>
</comment>
<dbReference type="Proteomes" id="UP000185151">
    <property type="component" value="Unassembled WGS sequence"/>
</dbReference>
<feature type="transmembrane region" description="Helical" evidence="7">
    <location>
        <begin position="306"/>
        <end position="332"/>
    </location>
</feature>
<evidence type="ECO:0000256" key="6">
    <source>
        <dbReference type="ARBA" id="ARBA00023136"/>
    </source>
</evidence>
<feature type="transmembrane region" description="Helical" evidence="7">
    <location>
        <begin position="353"/>
        <end position="371"/>
    </location>
</feature>
<keyword evidence="7" id="KW-0406">Ion transport</keyword>
<proteinExistence type="inferred from homology"/>
<dbReference type="NCBIfam" id="TIGR01197">
    <property type="entry name" value="nramp"/>
    <property type="match status" value="1"/>
</dbReference>
<evidence type="ECO:0000256" key="5">
    <source>
        <dbReference type="ARBA" id="ARBA00022989"/>
    </source>
</evidence>
<comment type="similarity">
    <text evidence="7">Belongs to the NRAMP family.</text>
</comment>
<protein>
    <recommendedName>
        <fullName evidence="7">Divalent metal cation transporter MntH</fullName>
    </recommendedName>
</protein>
<dbReference type="HAMAP" id="MF_00221">
    <property type="entry name" value="NRAMP"/>
    <property type="match status" value="1"/>
</dbReference>
<evidence type="ECO:0000256" key="7">
    <source>
        <dbReference type="HAMAP-Rule" id="MF_00221"/>
    </source>
</evidence>